<reference evidence="1 2" key="1">
    <citation type="submission" date="2024-03" db="EMBL/GenBank/DDBJ databases">
        <title>Draft genome sequence of Pseudonocardia sp. DW16-2.</title>
        <authorList>
            <person name="Duangmal K."/>
        </authorList>
    </citation>
    <scope>NUCLEOTIDE SEQUENCE [LARGE SCALE GENOMIC DNA]</scope>
    <source>
        <strain evidence="1 2">DW16-2</strain>
    </source>
</reference>
<evidence type="ECO:0000313" key="2">
    <source>
        <dbReference type="Proteomes" id="UP001364211"/>
    </source>
</evidence>
<sequence>MTTSQRRPSRPQRFVRPATASVPRTLRVVPLRPTGLEEFWPSRRAPAYSELCR</sequence>
<evidence type="ECO:0000313" key="1">
    <source>
        <dbReference type="EMBL" id="MEJ8279890.1"/>
    </source>
</evidence>
<accession>A0ABU8T922</accession>
<gene>
    <name evidence="1" type="ORF">WJX68_13175</name>
</gene>
<name>A0ABU8T922_9PSEU</name>
<protein>
    <submittedName>
        <fullName evidence="1">Uncharacterized protein</fullName>
    </submittedName>
</protein>
<keyword evidence="2" id="KW-1185">Reference proteome</keyword>
<proteinExistence type="predicted"/>
<dbReference type="Proteomes" id="UP001364211">
    <property type="component" value="Unassembled WGS sequence"/>
</dbReference>
<dbReference type="RefSeq" id="WP_340290362.1">
    <property type="nucleotide sequence ID" value="NZ_JBBJUP010000009.1"/>
</dbReference>
<dbReference type="EMBL" id="JBBJUP010000009">
    <property type="protein sequence ID" value="MEJ8279890.1"/>
    <property type="molecule type" value="Genomic_DNA"/>
</dbReference>
<organism evidence="1 2">
    <name type="scientific">Pseudonocardia spirodelae</name>
    <dbReference type="NCBI Taxonomy" id="3133431"/>
    <lineage>
        <taxon>Bacteria</taxon>
        <taxon>Bacillati</taxon>
        <taxon>Actinomycetota</taxon>
        <taxon>Actinomycetes</taxon>
        <taxon>Pseudonocardiales</taxon>
        <taxon>Pseudonocardiaceae</taxon>
        <taxon>Pseudonocardia</taxon>
    </lineage>
</organism>
<comment type="caution">
    <text evidence="1">The sequence shown here is derived from an EMBL/GenBank/DDBJ whole genome shotgun (WGS) entry which is preliminary data.</text>
</comment>